<keyword evidence="2" id="KW-1185">Reference proteome</keyword>
<organism evidence="2 3">
    <name type="scientific">Drosophila suzukii</name>
    <name type="common">Spotted-wing drosophila fruit fly</name>
    <dbReference type="NCBI Taxonomy" id="28584"/>
    <lineage>
        <taxon>Eukaryota</taxon>
        <taxon>Metazoa</taxon>
        <taxon>Ecdysozoa</taxon>
        <taxon>Arthropoda</taxon>
        <taxon>Hexapoda</taxon>
        <taxon>Insecta</taxon>
        <taxon>Pterygota</taxon>
        <taxon>Neoptera</taxon>
        <taxon>Endopterygota</taxon>
        <taxon>Diptera</taxon>
        <taxon>Brachycera</taxon>
        <taxon>Muscomorpha</taxon>
        <taxon>Ephydroidea</taxon>
        <taxon>Drosophilidae</taxon>
        <taxon>Drosophila</taxon>
        <taxon>Sophophora</taxon>
    </lineage>
</organism>
<dbReference type="RefSeq" id="XP_070855080.1">
    <property type="nucleotide sequence ID" value="XM_070998979.1"/>
</dbReference>
<reference evidence="3" key="1">
    <citation type="submission" date="2025-08" db="UniProtKB">
        <authorList>
            <consortium name="RefSeq"/>
        </authorList>
    </citation>
    <scope>IDENTIFICATION</scope>
</reference>
<sequence length="145" mass="16726">MGRGFLNHCAVYLGCYGVVFGKKENAESLEVLAPAHFLKGSSYTKFPEPDITHLREGRLSRWQRVTQMQQHFWKRWSSEYLSTLQERSKWRVETSNIKVGSIVLLKEDNVPPLRWQLGCIQEVIPGGKAVAYLFSNYFVSLQMSI</sequence>
<evidence type="ECO:0000313" key="2">
    <source>
        <dbReference type="Proteomes" id="UP001652628"/>
    </source>
</evidence>
<dbReference type="PANTHER" id="PTHR47331">
    <property type="entry name" value="PHD-TYPE DOMAIN-CONTAINING PROTEIN"/>
    <property type="match status" value="1"/>
</dbReference>
<dbReference type="GeneID" id="139354743"/>
<evidence type="ECO:0000259" key="1">
    <source>
        <dbReference type="Pfam" id="PF18701"/>
    </source>
</evidence>
<proteinExistence type="predicted"/>
<gene>
    <name evidence="3" type="primary">LOC139354743</name>
</gene>
<feature type="domain" description="DUF5641" evidence="1">
    <location>
        <begin position="60"/>
        <end position="128"/>
    </location>
</feature>
<name>A0ABM4TYP4_DROSZ</name>
<dbReference type="InterPro" id="IPR040676">
    <property type="entry name" value="DUF5641"/>
</dbReference>
<accession>A0ABM4TYP4</accession>
<dbReference type="Proteomes" id="UP001652628">
    <property type="component" value="Unplaced"/>
</dbReference>
<evidence type="ECO:0000313" key="3">
    <source>
        <dbReference type="RefSeq" id="XP_070855080.1"/>
    </source>
</evidence>
<protein>
    <submittedName>
        <fullName evidence="3">Uncharacterized protein isoform X2</fullName>
    </submittedName>
</protein>
<dbReference type="Pfam" id="PF18701">
    <property type="entry name" value="DUF5641"/>
    <property type="match status" value="1"/>
</dbReference>